<reference evidence="1" key="1">
    <citation type="submission" date="2022-06" db="EMBL/GenBank/DDBJ databases">
        <title>Gracilimonas sp. CAU 1638 isolated from sea sediment.</title>
        <authorList>
            <person name="Kim W."/>
        </authorList>
    </citation>
    <scope>NUCLEOTIDE SEQUENCE</scope>
    <source>
        <strain evidence="1">CAU 1638</strain>
    </source>
</reference>
<gene>
    <name evidence="1" type="ORF">NM125_07305</name>
</gene>
<protein>
    <submittedName>
        <fullName evidence="1">Uncharacterized protein</fullName>
    </submittedName>
</protein>
<dbReference type="EMBL" id="JANDBC010000001">
    <property type="protein sequence ID" value="MCP9291387.1"/>
    <property type="molecule type" value="Genomic_DNA"/>
</dbReference>
<evidence type="ECO:0000313" key="2">
    <source>
        <dbReference type="Proteomes" id="UP001139125"/>
    </source>
</evidence>
<dbReference type="PROSITE" id="PS51257">
    <property type="entry name" value="PROKAR_LIPOPROTEIN"/>
    <property type="match status" value="1"/>
</dbReference>
<comment type="caution">
    <text evidence="1">The sequence shown here is derived from an EMBL/GenBank/DDBJ whole genome shotgun (WGS) entry which is preliminary data.</text>
</comment>
<dbReference type="RefSeq" id="WP_255134254.1">
    <property type="nucleotide sequence ID" value="NZ_JANDBC010000001.1"/>
</dbReference>
<dbReference type="NCBIfam" id="NF047637">
    <property type="entry name" value="lipo_CC0125"/>
    <property type="match status" value="1"/>
</dbReference>
<organism evidence="1 2">
    <name type="scientific">Gracilimonas sediminicola</name>
    <dbReference type="NCBI Taxonomy" id="2952158"/>
    <lineage>
        <taxon>Bacteria</taxon>
        <taxon>Pseudomonadati</taxon>
        <taxon>Balneolota</taxon>
        <taxon>Balneolia</taxon>
        <taxon>Balneolales</taxon>
        <taxon>Balneolaceae</taxon>
        <taxon>Gracilimonas</taxon>
    </lineage>
</organism>
<evidence type="ECO:0000313" key="1">
    <source>
        <dbReference type="EMBL" id="MCP9291387.1"/>
    </source>
</evidence>
<proteinExistence type="predicted"/>
<accession>A0A9X2RF05</accession>
<keyword evidence="2" id="KW-1185">Reference proteome</keyword>
<name>A0A9X2RF05_9BACT</name>
<sequence>MQLRFIFLSLILLTLFIAGCATSYHPENWRGYGFTEKQLSEQSYLVSFSGNSRTSPTDVQHMLLRRCAELTIQNGFSYFLILDKDSDKKSEISYSEISEEYDHSESFTKSVQIYMAHEKEISPEGRPKAINAGIYLRD</sequence>
<dbReference type="AlphaFoldDB" id="A0A9X2RF05"/>
<dbReference type="Proteomes" id="UP001139125">
    <property type="component" value="Unassembled WGS sequence"/>
</dbReference>